<dbReference type="SUPFAM" id="SSF51445">
    <property type="entry name" value="(Trans)glycosidases"/>
    <property type="match status" value="1"/>
</dbReference>
<keyword evidence="1" id="KW-0732">Signal</keyword>
<reference evidence="2" key="1">
    <citation type="submission" date="2021-04" db="EMBL/GenBank/DDBJ databases">
        <title>Luteolibacter sp. 32A isolated from the skin of an Anderson's salamander (Ambystoma andersonii).</title>
        <authorList>
            <person name="Spergser J."/>
            <person name="Busse H.-J."/>
        </authorList>
    </citation>
    <scope>NUCLEOTIDE SEQUENCE</scope>
    <source>
        <strain evidence="2">32A</strain>
    </source>
</reference>
<dbReference type="EMBL" id="CP073100">
    <property type="protein sequence ID" value="QUE53016.1"/>
    <property type="molecule type" value="Genomic_DNA"/>
</dbReference>
<dbReference type="RefSeq" id="WP_211634360.1">
    <property type="nucleotide sequence ID" value="NZ_CP073100.1"/>
</dbReference>
<dbReference type="AlphaFoldDB" id="A0A975J2Z8"/>
<dbReference type="InterPro" id="IPR051923">
    <property type="entry name" value="Glycosyl_Hydrolase_39"/>
</dbReference>
<dbReference type="InterPro" id="IPR017853">
    <property type="entry name" value="GH"/>
</dbReference>
<gene>
    <name evidence="2" type="ORF">KBB96_09005</name>
</gene>
<dbReference type="Gene3D" id="3.20.20.80">
    <property type="entry name" value="Glycosidases"/>
    <property type="match status" value="1"/>
</dbReference>
<feature type="chain" id="PRO_5038022583" description="Asl1-like glycosyl hydrolase catalytic domain-containing protein" evidence="1">
    <location>
        <begin position="18"/>
        <end position="428"/>
    </location>
</feature>
<protein>
    <recommendedName>
        <fullName evidence="4">Asl1-like glycosyl hydrolase catalytic domain-containing protein</fullName>
    </recommendedName>
</protein>
<name>A0A975J2Z8_9BACT</name>
<organism evidence="2 3">
    <name type="scientific">Luteolibacter ambystomatis</name>
    <dbReference type="NCBI Taxonomy" id="2824561"/>
    <lineage>
        <taxon>Bacteria</taxon>
        <taxon>Pseudomonadati</taxon>
        <taxon>Verrucomicrobiota</taxon>
        <taxon>Verrucomicrobiia</taxon>
        <taxon>Verrucomicrobiales</taxon>
        <taxon>Verrucomicrobiaceae</taxon>
        <taxon>Luteolibacter</taxon>
    </lineage>
</organism>
<evidence type="ECO:0000313" key="3">
    <source>
        <dbReference type="Proteomes" id="UP000676169"/>
    </source>
</evidence>
<keyword evidence="3" id="KW-1185">Reference proteome</keyword>
<dbReference type="PANTHER" id="PTHR12631">
    <property type="entry name" value="ALPHA-L-IDURONIDASE"/>
    <property type="match status" value="1"/>
</dbReference>
<dbReference type="Proteomes" id="UP000676169">
    <property type="component" value="Chromosome"/>
</dbReference>
<proteinExistence type="predicted"/>
<evidence type="ECO:0000313" key="2">
    <source>
        <dbReference type="EMBL" id="QUE53016.1"/>
    </source>
</evidence>
<dbReference type="PANTHER" id="PTHR12631:SF10">
    <property type="entry name" value="BETA-XYLOSIDASE-LIKE PROTEIN-RELATED"/>
    <property type="match status" value="1"/>
</dbReference>
<feature type="signal peptide" evidence="1">
    <location>
        <begin position="1"/>
        <end position="17"/>
    </location>
</feature>
<evidence type="ECO:0000256" key="1">
    <source>
        <dbReference type="SAM" id="SignalP"/>
    </source>
</evidence>
<accession>A0A975J2Z8</accession>
<sequence length="428" mass="48559">MKTLFPFLCLAAGLAHAAPAPRPPMKDFLGLNGHTVQFKPDLYRPVCGVVRDYHPVEWDLGKETSALPKLPMAKNGVPWDKVYGSWKDKQWTIDACLMFESIPREQWKDMPADAKAYGRAFAKQFGPSSATPLLESVEIGNEPGKWSDKDYTTMLRAMAEGIREGDPKLKIATCNLTTGKSGDYEKSVTTIENNLPLVDVLNIHSYAQLENWPTWKRSFPEDPALKKYLPDIEALCKWRDEKCPGKPVWLTEFGYDSTTKPSPTTGDFSKWVGVSDLRQAQWLTRSVLVFSAMPLDRAYVYFFDDKDEPQLHGSSGLTRNFQPKPSFHALSHFQKVLGDYRFSRIVKNEPGKVRLQEYLHATDPKKIVWVIWSPTGEDKSFQQAIPNLPGKLTTIERMPLDEKTVSIPVKTPLTVEVTESPLYLMMER</sequence>
<evidence type="ECO:0008006" key="4">
    <source>
        <dbReference type="Google" id="ProtNLM"/>
    </source>
</evidence>
<dbReference type="KEGG" id="lamb:KBB96_09005"/>
<dbReference type="GO" id="GO:0004553">
    <property type="term" value="F:hydrolase activity, hydrolyzing O-glycosyl compounds"/>
    <property type="evidence" value="ECO:0007669"/>
    <property type="project" value="TreeGrafter"/>
</dbReference>